<dbReference type="InterPro" id="IPR011764">
    <property type="entry name" value="Biotin_carboxylation_dom"/>
</dbReference>
<dbReference type="PROSITE" id="PS50979">
    <property type="entry name" value="BC"/>
    <property type="match status" value="1"/>
</dbReference>
<evidence type="ECO:0000313" key="9">
    <source>
        <dbReference type="Proteomes" id="UP000718593"/>
    </source>
</evidence>
<dbReference type="PROSITE" id="PS50975">
    <property type="entry name" value="ATP_GRASP"/>
    <property type="match status" value="1"/>
</dbReference>
<dbReference type="AlphaFoldDB" id="A0A930G2S2"/>
<keyword evidence="3 5" id="KW-0067">ATP-binding</keyword>
<comment type="caution">
    <text evidence="8">The sequence shown here is derived from an EMBL/GenBank/DDBJ whole genome shotgun (WGS) entry which is preliminary data.</text>
</comment>
<evidence type="ECO:0000259" key="7">
    <source>
        <dbReference type="PROSITE" id="PS50979"/>
    </source>
</evidence>
<dbReference type="InterPro" id="IPR055268">
    <property type="entry name" value="PCB-like"/>
</dbReference>
<name>A0A930G2S2_9RHOO</name>
<dbReference type="GO" id="GO:0005524">
    <property type="term" value="F:ATP binding"/>
    <property type="evidence" value="ECO:0007669"/>
    <property type="project" value="UniProtKB-UniRule"/>
</dbReference>
<evidence type="ECO:0000259" key="6">
    <source>
        <dbReference type="PROSITE" id="PS50975"/>
    </source>
</evidence>
<protein>
    <submittedName>
        <fullName evidence="8">ATP-grasp domain-containing protein</fullName>
    </submittedName>
</protein>
<dbReference type="GO" id="GO:0006094">
    <property type="term" value="P:gluconeogenesis"/>
    <property type="evidence" value="ECO:0007669"/>
    <property type="project" value="TreeGrafter"/>
</dbReference>
<dbReference type="Pfam" id="PF00289">
    <property type="entry name" value="Biotin_carb_N"/>
    <property type="match status" value="1"/>
</dbReference>
<dbReference type="GO" id="GO:0004736">
    <property type="term" value="F:pyruvate carboxylase activity"/>
    <property type="evidence" value="ECO:0007669"/>
    <property type="project" value="TreeGrafter"/>
</dbReference>
<dbReference type="InterPro" id="IPR005481">
    <property type="entry name" value="BC-like_N"/>
</dbReference>
<reference evidence="8" key="1">
    <citation type="submission" date="2020-04" db="EMBL/GenBank/DDBJ databases">
        <title>Deep metagenomics examines the oral microbiome during advanced dental caries in children, revealing novel taxa and co-occurrences with host molecules.</title>
        <authorList>
            <person name="Baker J.L."/>
            <person name="Morton J.T."/>
            <person name="Dinis M."/>
            <person name="Alvarez R."/>
            <person name="Tran N.C."/>
            <person name="Knight R."/>
            <person name="Edlund A."/>
        </authorList>
    </citation>
    <scope>NUCLEOTIDE SEQUENCE</scope>
    <source>
        <strain evidence="8">JCVI_32_bin.24</strain>
    </source>
</reference>
<dbReference type="PROSITE" id="PS00866">
    <property type="entry name" value="CPSASE_1"/>
    <property type="match status" value="1"/>
</dbReference>
<organism evidence="8 9">
    <name type="scientific">Dechloromonas agitata</name>
    <dbReference type="NCBI Taxonomy" id="73030"/>
    <lineage>
        <taxon>Bacteria</taxon>
        <taxon>Pseudomonadati</taxon>
        <taxon>Pseudomonadota</taxon>
        <taxon>Betaproteobacteria</taxon>
        <taxon>Rhodocyclales</taxon>
        <taxon>Azonexaceae</taxon>
        <taxon>Dechloromonas</taxon>
    </lineage>
</organism>
<dbReference type="Pfam" id="PF02786">
    <property type="entry name" value="CPSase_L_D2"/>
    <property type="match status" value="1"/>
</dbReference>
<dbReference type="SUPFAM" id="SSF52440">
    <property type="entry name" value="PreATP-grasp domain"/>
    <property type="match status" value="1"/>
</dbReference>
<dbReference type="PANTHER" id="PTHR43778">
    <property type="entry name" value="PYRUVATE CARBOXYLASE"/>
    <property type="match status" value="1"/>
</dbReference>
<dbReference type="PROSITE" id="PS00867">
    <property type="entry name" value="CPSASE_2"/>
    <property type="match status" value="1"/>
</dbReference>
<dbReference type="SMART" id="SM00878">
    <property type="entry name" value="Biotin_carb_C"/>
    <property type="match status" value="1"/>
</dbReference>
<evidence type="ECO:0000256" key="1">
    <source>
        <dbReference type="ARBA" id="ARBA00022598"/>
    </source>
</evidence>
<feature type="domain" description="ATP-grasp" evidence="6">
    <location>
        <begin position="123"/>
        <end position="321"/>
    </location>
</feature>
<dbReference type="Pfam" id="PF02785">
    <property type="entry name" value="Biotin_carb_C"/>
    <property type="match status" value="1"/>
</dbReference>
<evidence type="ECO:0000313" key="8">
    <source>
        <dbReference type="EMBL" id="MBF1166113.1"/>
    </source>
</evidence>
<sequence>MKKIKSVLVANRSEIAIRIMRAAAELGLRTVAIYANEDRFALHRFKADESYLVGDGKKPIAAYLDIVDIIRIAKQAKVDAIHPGYGFLSENPDFAEACAEAGIVFIGPRPAVMRELGNKVAARALAEKVGVPVVPATGALPYDDEACRKLAAGIGYPLMLKASWGGGGRGMRAINEESELLPAIEVARREAAAAFGNDEVYLEKMVVRARHVEVQILGDTHGQRVHLFERDCSVQRRNQKVVERAPAPYLTAEQREGLCAAALKLAAGVDYTHAGTVEFLMDADTGAFYFIEVNPRIQVEHTVTEEVTGIDLVKAQIVVSEGGRIGDSDFLPAQQDIRLAGHALQCRVTTEDPEKGFTPDYGKLGAYRSAAGAGIRLDAGTAYTGAVITPYYDSLLVKVTARGHDADEAIRRMDRALREFRIRGVATNLAFLENVIGHPSFRNGECTTRFIDTTPALFEFKPRRDRATRLLRFVGEV</sequence>
<dbReference type="InterPro" id="IPR016185">
    <property type="entry name" value="PreATP-grasp_dom_sf"/>
</dbReference>
<dbReference type="GO" id="GO:0046872">
    <property type="term" value="F:metal ion binding"/>
    <property type="evidence" value="ECO:0007669"/>
    <property type="project" value="InterPro"/>
</dbReference>
<dbReference type="GO" id="GO:0005737">
    <property type="term" value="C:cytoplasm"/>
    <property type="evidence" value="ECO:0007669"/>
    <property type="project" value="TreeGrafter"/>
</dbReference>
<dbReference type="Gene3D" id="3.30.470.20">
    <property type="entry name" value="ATP-grasp fold, B domain"/>
    <property type="match status" value="1"/>
</dbReference>
<dbReference type="PANTHER" id="PTHR43778:SF2">
    <property type="entry name" value="PYRUVATE CARBOXYLASE, MITOCHONDRIAL"/>
    <property type="match status" value="1"/>
</dbReference>
<dbReference type="FunFam" id="3.40.50.20:FF:000010">
    <property type="entry name" value="Propionyl-CoA carboxylase subunit alpha"/>
    <property type="match status" value="1"/>
</dbReference>
<keyword evidence="1" id="KW-0436">Ligase</keyword>
<evidence type="ECO:0000256" key="5">
    <source>
        <dbReference type="PROSITE-ProRule" id="PRU00409"/>
    </source>
</evidence>
<feature type="domain" description="Biotin carboxylation" evidence="7">
    <location>
        <begin position="3"/>
        <end position="456"/>
    </location>
</feature>
<dbReference type="Proteomes" id="UP000718593">
    <property type="component" value="Unassembled WGS sequence"/>
</dbReference>
<keyword evidence="4" id="KW-0092">Biotin</keyword>
<dbReference type="InterPro" id="IPR011761">
    <property type="entry name" value="ATP-grasp"/>
</dbReference>
<dbReference type="InterPro" id="IPR005479">
    <property type="entry name" value="CPAse_ATP-bd"/>
</dbReference>
<dbReference type="SUPFAM" id="SSF51246">
    <property type="entry name" value="Rudiment single hybrid motif"/>
    <property type="match status" value="1"/>
</dbReference>
<gene>
    <name evidence="8" type="ORF">HXL68_13865</name>
</gene>
<dbReference type="EMBL" id="JABZMI010000355">
    <property type="protein sequence ID" value="MBF1166113.1"/>
    <property type="molecule type" value="Genomic_DNA"/>
</dbReference>
<accession>A0A930G2S2</accession>
<proteinExistence type="predicted"/>
<dbReference type="SUPFAM" id="SSF56059">
    <property type="entry name" value="Glutathione synthetase ATP-binding domain-like"/>
    <property type="match status" value="1"/>
</dbReference>
<evidence type="ECO:0000256" key="2">
    <source>
        <dbReference type="ARBA" id="ARBA00022741"/>
    </source>
</evidence>
<keyword evidence="2 5" id="KW-0547">Nucleotide-binding</keyword>
<dbReference type="InterPro" id="IPR011054">
    <property type="entry name" value="Rudment_hybrid_motif"/>
</dbReference>
<dbReference type="FunFam" id="3.30.1490.20:FF:000003">
    <property type="entry name" value="acetyl-CoA carboxylase isoform X1"/>
    <property type="match status" value="1"/>
</dbReference>
<dbReference type="InterPro" id="IPR005482">
    <property type="entry name" value="Biotin_COase_C"/>
</dbReference>
<evidence type="ECO:0000256" key="3">
    <source>
        <dbReference type="ARBA" id="ARBA00022840"/>
    </source>
</evidence>
<evidence type="ECO:0000256" key="4">
    <source>
        <dbReference type="ARBA" id="ARBA00023267"/>
    </source>
</evidence>
<feature type="non-terminal residue" evidence="8">
    <location>
        <position position="477"/>
    </location>
</feature>